<gene>
    <name evidence="2" type="ORF">ACFS7Y_12190</name>
</gene>
<dbReference type="Pfam" id="PF09697">
    <property type="entry name" value="Porph_ging"/>
    <property type="match status" value="1"/>
</dbReference>
<dbReference type="Proteomes" id="UP001597525">
    <property type="component" value="Unassembled WGS sequence"/>
</dbReference>
<dbReference type="NCBIfam" id="TIGR01200">
    <property type="entry name" value="GLPGLI"/>
    <property type="match status" value="1"/>
</dbReference>
<protein>
    <submittedName>
        <fullName evidence="2">GLPGLI family protein</fullName>
    </submittedName>
</protein>
<keyword evidence="3" id="KW-1185">Reference proteome</keyword>
<proteinExistence type="predicted"/>
<organism evidence="2 3">
    <name type="scientific">Sphingobacterium bambusae</name>
    <dbReference type="NCBI Taxonomy" id="662858"/>
    <lineage>
        <taxon>Bacteria</taxon>
        <taxon>Pseudomonadati</taxon>
        <taxon>Bacteroidota</taxon>
        <taxon>Sphingobacteriia</taxon>
        <taxon>Sphingobacteriales</taxon>
        <taxon>Sphingobacteriaceae</taxon>
        <taxon>Sphingobacterium</taxon>
    </lineage>
</organism>
<evidence type="ECO:0000313" key="3">
    <source>
        <dbReference type="Proteomes" id="UP001597525"/>
    </source>
</evidence>
<dbReference type="EMBL" id="JBHUPB010000008">
    <property type="protein sequence ID" value="MFD2968154.1"/>
    <property type="molecule type" value="Genomic_DNA"/>
</dbReference>
<dbReference type="RefSeq" id="WP_320185854.1">
    <property type="nucleotide sequence ID" value="NZ_CP138332.1"/>
</dbReference>
<accession>A0ABW6BHZ9</accession>
<feature type="signal peptide" evidence="1">
    <location>
        <begin position="1"/>
        <end position="20"/>
    </location>
</feature>
<feature type="chain" id="PRO_5047070316" evidence="1">
    <location>
        <begin position="21"/>
        <end position="262"/>
    </location>
</feature>
<evidence type="ECO:0000313" key="2">
    <source>
        <dbReference type="EMBL" id="MFD2968154.1"/>
    </source>
</evidence>
<reference evidence="3" key="1">
    <citation type="journal article" date="2019" name="Int. J. Syst. Evol. Microbiol.">
        <title>The Global Catalogue of Microorganisms (GCM) 10K type strain sequencing project: providing services to taxonomists for standard genome sequencing and annotation.</title>
        <authorList>
            <consortium name="The Broad Institute Genomics Platform"/>
            <consortium name="The Broad Institute Genome Sequencing Center for Infectious Disease"/>
            <person name="Wu L."/>
            <person name="Ma J."/>
        </authorList>
    </citation>
    <scope>NUCLEOTIDE SEQUENCE [LARGE SCALE GENOMIC DNA]</scope>
    <source>
        <strain evidence="3">KCTC 22814</strain>
    </source>
</reference>
<comment type="caution">
    <text evidence="2">The sequence shown here is derived from an EMBL/GenBank/DDBJ whole genome shotgun (WGS) entry which is preliminary data.</text>
</comment>
<dbReference type="InterPro" id="IPR005901">
    <property type="entry name" value="GLPGLI"/>
</dbReference>
<name>A0ABW6BHZ9_9SPHI</name>
<keyword evidence="1" id="KW-0732">Signal</keyword>
<evidence type="ECO:0000256" key="1">
    <source>
        <dbReference type="SAM" id="SignalP"/>
    </source>
</evidence>
<sequence>MKKLVLITFGMLFVSAMALAQHAYFPEGGVIHFEKRVHLKNFMKTKMALSKSDNFDRSYIEQLLSKAPDSYVYKSTLSFNGAESRYDAVKQEQTGIMRNLDWYGFDYSGSYYQHIEKGVFKSRLDYEGGNILLEDSLLNIKWKITNEYRDIAGYTCRRANGVLLDSIFVVAFYTDVIPLSSGPIGTHGLPGMILGLAVPDQHYNIYATKVEIGQPQIVSELAKKKDKPMTRTAFQSFMRDRLRIGDWYTEAEFNMMMVNMLL</sequence>